<dbReference type="InterPro" id="IPR001128">
    <property type="entry name" value="Cyt_P450"/>
</dbReference>
<keyword evidence="5" id="KW-0408">Iron</keyword>
<keyword evidence="7" id="KW-0812">Transmembrane</keyword>
<reference evidence="8 9" key="1">
    <citation type="journal article" date="2019" name="Sci. Rep.">
        <title>Orb-weaving spider Araneus ventricosus genome elucidates the spidroin gene catalogue.</title>
        <authorList>
            <person name="Kono N."/>
            <person name="Nakamura H."/>
            <person name="Ohtoshi R."/>
            <person name="Moran D.A.P."/>
            <person name="Shinohara A."/>
            <person name="Yoshida Y."/>
            <person name="Fujiwara M."/>
            <person name="Mori M."/>
            <person name="Tomita M."/>
            <person name="Arakawa K."/>
        </authorList>
    </citation>
    <scope>NUCLEOTIDE SEQUENCE [LARGE SCALE GENOMIC DNA]</scope>
</reference>
<evidence type="ECO:0000313" key="8">
    <source>
        <dbReference type="EMBL" id="GBN45303.1"/>
    </source>
</evidence>
<dbReference type="Pfam" id="PF00067">
    <property type="entry name" value="p450"/>
    <property type="match status" value="1"/>
</dbReference>
<dbReference type="Proteomes" id="UP000499080">
    <property type="component" value="Unassembled WGS sequence"/>
</dbReference>
<feature type="transmembrane region" description="Helical" evidence="7">
    <location>
        <begin position="6"/>
        <end position="25"/>
    </location>
</feature>
<evidence type="ECO:0008006" key="10">
    <source>
        <dbReference type="Google" id="ProtNLM"/>
    </source>
</evidence>
<evidence type="ECO:0000313" key="9">
    <source>
        <dbReference type="Proteomes" id="UP000499080"/>
    </source>
</evidence>
<keyword evidence="2" id="KW-0349">Heme</keyword>
<dbReference type="OrthoDB" id="6426570at2759"/>
<proteinExistence type="inferred from homology"/>
<evidence type="ECO:0000256" key="7">
    <source>
        <dbReference type="SAM" id="Phobius"/>
    </source>
</evidence>
<accession>A0A4Y2P2S4</accession>
<dbReference type="PANTHER" id="PTHR24289">
    <property type="entry name" value="STEROID 17-ALPHA-HYDROXYLASE/17,20 LYASE"/>
    <property type="match status" value="1"/>
</dbReference>
<dbReference type="GO" id="GO:0042448">
    <property type="term" value="P:progesterone metabolic process"/>
    <property type="evidence" value="ECO:0007669"/>
    <property type="project" value="TreeGrafter"/>
</dbReference>
<comment type="similarity">
    <text evidence="1">Belongs to the cytochrome P450 family.</text>
</comment>
<dbReference type="AlphaFoldDB" id="A0A4Y2P2S4"/>
<evidence type="ECO:0000256" key="5">
    <source>
        <dbReference type="ARBA" id="ARBA00023004"/>
    </source>
</evidence>
<dbReference type="GO" id="GO:0042446">
    <property type="term" value="P:hormone biosynthetic process"/>
    <property type="evidence" value="ECO:0007669"/>
    <property type="project" value="TreeGrafter"/>
</dbReference>
<comment type="caution">
    <text evidence="8">The sequence shown here is derived from an EMBL/GenBank/DDBJ whole genome shotgun (WGS) entry which is preliminary data.</text>
</comment>
<evidence type="ECO:0000256" key="3">
    <source>
        <dbReference type="ARBA" id="ARBA00022723"/>
    </source>
</evidence>
<evidence type="ECO:0000256" key="1">
    <source>
        <dbReference type="ARBA" id="ARBA00010617"/>
    </source>
</evidence>
<evidence type="ECO:0000256" key="4">
    <source>
        <dbReference type="ARBA" id="ARBA00023002"/>
    </source>
</evidence>
<organism evidence="8 9">
    <name type="scientific">Araneus ventricosus</name>
    <name type="common">Orbweaver spider</name>
    <name type="synonym">Epeira ventricosa</name>
    <dbReference type="NCBI Taxonomy" id="182803"/>
    <lineage>
        <taxon>Eukaryota</taxon>
        <taxon>Metazoa</taxon>
        <taxon>Ecdysozoa</taxon>
        <taxon>Arthropoda</taxon>
        <taxon>Chelicerata</taxon>
        <taxon>Arachnida</taxon>
        <taxon>Araneae</taxon>
        <taxon>Araneomorphae</taxon>
        <taxon>Entelegynae</taxon>
        <taxon>Araneoidea</taxon>
        <taxon>Araneidae</taxon>
        <taxon>Araneus</taxon>
    </lineage>
</organism>
<dbReference type="PANTHER" id="PTHR24289:SF1">
    <property type="entry name" value="STEROID 17-ALPHA-HYDROXYLASE_17,20 LYASE"/>
    <property type="match status" value="1"/>
</dbReference>
<dbReference type="EMBL" id="BGPR01010281">
    <property type="protein sequence ID" value="GBN45303.1"/>
    <property type="molecule type" value="Genomic_DNA"/>
</dbReference>
<dbReference type="SUPFAM" id="SSF48264">
    <property type="entry name" value="Cytochrome P450"/>
    <property type="match status" value="1"/>
</dbReference>
<dbReference type="InterPro" id="IPR036396">
    <property type="entry name" value="Cyt_P450_sf"/>
</dbReference>
<protein>
    <recommendedName>
        <fullName evidence="10">Cytochrome P450 18a1</fullName>
    </recommendedName>
</protein>
<evidence type="ECO:0000256" key="2">
    <source>
        <dbReference type="ARBA" id="ARBA00022617"/>
    </source>
</evidence>
<name>A0A4Y2P2S4_ARAVE</name>
<dbReference type="GO" id="GO:0020037">
    <property type="term" value="F:heme binding"/>
    <property type="evidence" value="ECO:0007669"/>
    <property type="project" value="InterPro"/>
</dbReference>
<evidence type="ECO:0000256" key="6">
    <source>
        <dbReference type="ARBA" id="ARBA00023033"/>
    </source>
</evidence>
<dbReference type="Gene3D" id="1.10.630.10">
    <property type="entry name" value="Cytochrome P450"/>
    <property type="match status" value="1"/>
</dbReference>
<keyword evidence="3" id="KW-0479">Metal-binding</keyword>
<sequence length="120" mass="13561">MAQDQVLSQPLLIAACMLVLTFLLLDWWRKNSNLPPGPWGLPILVYYPFLTATHLDFTRLSKKYGKVFSFRTVGGRLIVVLNGHKTIKEVLVNRAEEFIGRPQGTNLVSWISDGIGKHNL</sequence>
<gene>
    <name evidence="8" type="ORF">AVEN_176454_1</name>
</gene>
<keyword evidence="6" id="KW-0503">Monooxygenase</keyword>
<dbReference type="GO" id="GO:0004508">
    <property type="term" value="F:steroid 17-alpha-monooxygenase activity"/>
    <property type="evidence" value="ECO:0007669"/>
    <property type="project" value="TreeGrafter"/>
</dbReference>
<keyword evidence="7" id="KW-0472">Membrane</keyword>
<keyword evidence="9" id="KW-1185">Reference proteome</keyword>
<dbReference type="GO" id="GO:0005506">
    <property type="term" value="F:iron ion binding"/>
    <property type="evidence" value="ECO:0007669"/>
    <property type="project" value="InterPro"/>
</dbReference>
<keyword evidence="4" id="KW-0560">Oxidoreductase</keyword>
<keyword evidence="7" id="KW-1133">Transmembrane helix</keyword>